<accession>A0AAV4DAL7</accession>
<sequence>MITPRVMTPASGLKTVSNKPPTVSTTSMKAHSMIQQPQHSLLDFDGELVEDYFSANSEPQRVPQSISNKYSSPIDRFDDAVARPPHRSSKPCIADNNSDQQGNGSGWAGAARQGRRENSSTQRARARLNQLLHEDEDNNIGASGNTASNGTRQVHVNRKSNVDSRSVMRQLDASKMKSSKNRGASNTVGNQDSRRLHVDNNSSNGSSGGASQVASGGARSRQRADHVFSPELRLKPDHNPRPKVGDFAEE</sequence>
<gene>
    <name evidence="2" type="ORF">PoB_006776700</name>
</gene>
<feature type="compositionally biased region" description="Polar residues" evidence="1">
    <location>
        <begin position="181"/>
        <end position="191"/>
    </location>
</feature>
<organism evidence="2 3">
    <name type="scientific">Plakobranchus ocellatus</name>
    <dbReference type="NCBI Taxonomy" id="259542"/>
    <lineage>
        <taxon>Eukaryota</taxon>
        <taxon>Metazoa</taxon>
        <taxon>Spiralia</taxon>
        <taxon>Lophotrochozoa</taxon>
        <taxon>Mollusca</taxon>
        <taxon>Gastropoda</taxon>
        <taxon>Heterobranchia</taxon>
        <taxon>Euthyneura</taxon>
        <taxon>Panpulmonata</taxon>
        <taxon>Sacoglossa</taxon>
        <taxon>Placobranchoidea</taxon>
        <taxon>Plakobranchidae</taxon>
        <taxon>Plakobranchus</taxon>
    </lineage>
</organism>
<proteinExistence type="predicted"/>
<comment type="caution">
    <text evidence="2">The sequence shown here is derived from an EMBL/GenBank/DDBJ whole genome shotgun (WGS) entry which is preliminary data.</text>
</comment>
<feature type="compositionally biased region" description="Polar residues" evidence="1">
    <location>
        <begin position="14"/>
        <end position="25"/>
    </location>
</feature>
<dbReference type="Proteomes" id="UP000735302">
    <property type="component" value="Unassembled WGS sequence"/>
</dbReference>
<evidence type="ECO:0000313" key="2">
    <source>
        <dbReference type="EMBL" id="GFO41262.1"/>
    </source>
</evidence>
<feature type="compositionally biased region" description="Polar residues" evidence="1">
    <location>
        <begin position="140"/>
        <end position="154"/>
    </location>
</feature>
<feature type="compositionally biased region" description="Basic and acidic residues" evidence="1">
    <location>
        <begin position="222"/>
        <end position="250"/>
    </location>
</feature>
<name>A0AAV4DAL7_9GAST</name>
<protein>
    <submittedName>
        <fullName evidence="2">Uncharacterized protein</fullName>
    </submittedName>
</protein>
<evidence type="ECO:0000256" key="1">
    <source>
        <dbReference type="SAM" id="MobiDB-lite"/>
    </source>
</evidence>
<feature type="compositionally biased region" description="Low complexity" evidence="1">
    <location>
        <begin position="200"/>
        <end position="219"/>
    </location>
</feature>
<keyword evidence="3" id="KW-1185">Reference proteome</keyword>
<feature type="region of interest" description="Disordered" evidence="1">
    <location>
        <begin position="1"/>
        <end position="25"/>
    </location>
</feature>
<dbReference type="EMBL" id="BLXT01007673">
    <property type="protein sequence ID" value="GFO41262.1"/>
    <property type="molecule type" value="Genomic_DNA"/>
</dbReference>
<feature type="region of interest" description="Disordered" evidence="1">
    <location>
        <begin position="57"/>
        <end position="250"/>
    </location>
</feature>
<reference evidence="2 3" key="1">
    <citation type="journal article" date="2021" name="Elife">
        <title>Chloroplast acquisition without the gene transfer in kleptoplastic sea slugs, Plakobranchus ocellatus.</title>
        <authorList>
            <person name="Maeda T."/>
            <person name="Takahashi S."/>
            <person name="Yoshida T."/>
            <person name="Shimamura S."/>
            <person name="Takaki Y."/>
            <person name="Nagai Y."/>
            <person name="Toyoda A."/>
            <person name="Suzuki Y."/>
            <person name="Arimoto A."/>
            <person name="Ishii H."/>
            <person name="Satoh N."/>
            <person name="Nishiyama T."/>
            <person name="Hasebe M."/>
            <person name="Maruyama T."/>
            <person name="Minagawa J."/>
            <person name="Obokata J."/>
            <person name="Shigenobu S."/>
        </authorList>
    </citation>
    <scope>NUCLEOTIDE SEQUENCE [LARGE SCALE GENOMIC DNA]</scope>
</reference>
<evidence type="ECO:0000313" key="3">
    <source>
        <dbReference type="Proteomes" id="UP000735302"/>
    </source>
</evidence>
<feature type="compositionally biased region" description="Polar residues" evidence="1">
    <location>
        <begin position="57"/>
        <end position="71"/>
    </location>
</feature>
<dbReference type="AlphaFoldDB" id="A0AAV4DAL7"/>